<reference evidence="2 3" key="1">
    <citation type="submission" date="2018-06" db="EMBL/GenBank/DDBJ databases">
        <title>Genomic Encyclopedia of Archaeal and Bacterial Type Strains, Phase II (KMG-II): from individual species to whole genera.</title>
        <authorList>
            <person name="Goeker M."/>
        </authorList>
    </citation>
    <scope>NUCLEOTIDE SEQUENCE [LARGE SCALE GENOMIC DNA]</scope>
    <source>
        <strain evidence="2 3">DSM 22009</strain>
    </source>
</reference>
<comment type="caution">
    <text evidence="2">The sequence shown here is derived from an EMBL/GenBank/DDBJ whole genome shotgun (WGS) entry which is preliminary data.</text>
</comment>
<dbReference type="InterPro" id="IPR000120">
    <property type="entry name" value="Amidase"/>
</dbReference>
<evidence type="ECO:0000313" key="3">
    <source>
        <dbReference type="Proteomes" id="UP000248916"/>
    </source>
</evidence>
<evidence type="ECO:0000313" key="2">
    <source>
        <dbReference type="EMBL" id="PZX18864.1"/>
    </source>
</evidence>
<dbReference type="InterPro" id="IPR023631">
    <property type="entry name" value="Amidase_dom"/>
</dbReference>
<evidence type="ECO:0000259" key="1">
    <source>
        <dbReference type="Pfam" id="PF01425"/>
    </source>
</evidence>
<gene>
    <name evidence="2" type="ORF">LX81_00557</name>
</gene>
<proteinExistence type="predicted"/>
<dbReference type="PANTHER" id="PTHR11895">
    <property type="entry name" value="TRANSAMIDASE"/>
    <property type="match status" value="1"/>
</dbReference>
<dbReference type="Gene3D" id="3.90.1300.10">
    <property type="entry name" value="Amidase signature (AS) domain"/>
    <property type="match status" value="1"/>
</dbReference>
<dbReference type="PANTHER" id="PTHR11895:SF76">
    <property type="entry name" value="INDOLEACETAMIDE HYDROLASE"/>
    <property type="match status" value="1"/>
</dbReference>
<name>A0A2W7NQG0_9RHOB</name>
<keyword evidence="3" id="KW-1185">Reference proteome</keyword>
<organism evidence="2 3">
    <name type="scientific">Palleronia aestuarii</name>
    <dbReference type="NCBI Taxonomy" id="568105"/>
    <lineage>
        <taxon>Bacteria</taxon>
        <taxon>Pseudomonadati</taxon>
        <taxon>Pseudomonadota</taxon>
        <taxon>Alphaproteobacteria</taxon>
        <taxon>Rhodobacterales</taxon>
        <taxon>Roseobacteraceae</taxon>
        <taxon>Palleronia</taxon>
    </lineage>
</organism>
<dbReference type="EMBL" id="QKZL01000002">
    <property type="protein sequence ID" value="PZX18864.1"/>
    <property type="molecule type" value="Genomic_DNA"/>
</dbReference>
<dbReference type="Proteomes" id="UP000248916">
    <property type="component" value="Unassembled WGS sequence"/>
</dbReference>
<dbReference type="RefSeq" id="WP_111535761.1">
    <property type="nucleotide sequence ID" value="NZ_QKZL01000002.1"/>
</dbReference>
<dbReference type="OrthoDB" id="9777859at2"/>
<protein>
    <submittedName>
        <fullName evidence="2">Asp-tRNA(Asn)/Glu-tRNA(Gln) amidotransferase A subunit family amidase</fullName>
    </submittedName>
</protein>
<dbReference type="InterPro" id="IPR036928">
    <property type="entry name" value="AS_sf"/>
</dbReference>
<dbReference type="Pfam" id="PF01425">
    <property type="entry name" value="Amidase"/>
    <property type="match status" value="1"/>
</dbReference>
<dbReference type="SUPFAM" id="SSF75304">
    <property type="entry name" value="Amidase signature (AS) enzymes"/>
    <property type="match status" value="1"/>
</dbReference>
<dbReference type="GO" id="GO:0016740">
    <property type="term" value="F:transferase activity"/>
    <property type="evidence" value="ECO:0007669"/>
    <property type="project" value="UniProtKB-KW"/>
</dbReference>
<feature type="domain" description="Amidase" evidence="1">
    <location>
        <begin position="25"/>
        <end position="446"/>
    </location>
</feature>
<keyword evidence="2" id="KW-0808">Transferase</keyword>
<sequence>MSDPADLTARDALEAIRRRTLSPVELARACIARTEAVNPAVNAIVAWSPETCLAEAERAEAAVMRGALGRLTGLPVAVKDMIDVADLPTTFGSEIYADNVAQGDDPIVREMRGAGAVILGKTNCPEWSAGANTRNRVYGATGNPYDPTRSSAGSSGGSAVALACGMAPLATGSDMGGSLRNPASFCGVVGMRPSPGVVPGETRGLATLWLSSSGPMARNVDDAALMLDVMARPDRGDPFSPARPDWGDLAHPGEVDPSTLRIAATEDFGFAPVEGIVRRAFRAALAKLSLGHAEETPDCSGADRIFSVLRAVSFLGGHLDYTRDYPDKVGPNVHENVAEGLGYSALDVARALTDQSAYYRRWQAFFDEYDLLLAPAITISPRDWHELYPTEIDGQRTESYFHWLACAYATTIAGHPCLSLPCGLDEAGMPFGLQLIGRRGDDRALLAAAASIETIIAGDPDLRTPPPDIAALATARPISEMPGFLDL</sequence>
<accession>A0A2W7NQG0</accession>
<dbReference type="AlphaFoldDB" id="A0A2W7NQG0"/>